<dbReference type="OrthoDB" id="5526146at2"/>
<dbReference type="InterPro" id="IPR025419">
    <property type="entry name" value="DUF4142"/>
</dbReference>
<dbReference type="AlphaFoldDB" id="Q1DG69"/>
<dbReference type="HOGENOM" id="CLU_1146243_0_0_7"/>
<name>Q1DG69_MYXXD</name>
<accession>Q1DG69</accession>
<evidence type="ECO:0000313" key="5">
    <source>
        <dbReference type="Proteomes" id="UP000002402"/>
    </source>
</evidence>
<evidence type="ECO:0000313" key="4">
    <source>
        <dbReference type="EMBL" id="ABF86180.1"/>
    </source>
</evidence>
<dbReference type="InterPro" id="IPR012347">
    <property type="entry name" value="Ferritin-like"/>
</dbReference>
<dbReference type="PANTHER" id="PTHR38593:SF1">
    <property type="entry name" value="BLR2558 PROTEIN"/>
    <property type="match status" value="1"/>
</dbReference>
<evidence type="ECO:0000256" key="2">
    <source>
        <dbReference type="SAM" id="SignalP"/>
    </source>
</evidence>
<keyword evidence="5" id="KW-1185">Reference proteome</keyword>
<protein>
    <recommendedName>
        <fullName evidence="3">DUF4142 domain-containing protein</fullName>
    </recommendedName>
</protein>
<sequence>MMSRSGHGRQAMKRWMGGVVAGALALGGGALAQQNGTDDTESMVRMGRPEAIDQGQAPEPFEEGTGGAGSQGTPPDARGVALLRQGLLPIPTDEKAFLDELHQANQQEVKLGRLAQRQGSSQGVKDYGARLVKDHGQADQRLMAYARKQNLTLAEPQADTDFARTMERAEEASMAKLQSLQGPAFDRAFLAAMVGDHDADIAKVMAGQQQFSGNAGLQALLGDTLPTLREHRQQAYRLLGQETPRQARRAPGGR</sequence>
<dbReference type="STRING" id="246197.MXAN_0071"/>
<feature type="signal peptide" evidence="2">
    <location>
        <begin position="1"/>
        <end position="32"/>
    </location>
</feature>
<proteinExistence type="predicted"/>
<dbReference type="PANTHER" id="PTHR38593">
    <property type="entry name" value="BLR2558 PROTEIN"/>
    <property type="match status" value="1"/>
</dbReference>
<evidence type="ECO:0000259" key="3">
    <source>
        <dbReference type="Pfam" id="PF13628"/>
    </source>
</evidence>
<feature type="region of interest" description="Disordered" evidence="1">
    <location>
        <begin position="30"/>
        <end position="76"/>
    </location>
</feature>
<feature type="chain" id="PRO_5004188694" description="DUF4142 domain-containing protein" evidence="2">
    <location>
        <begin position="33"/>
        <end position="254"/>
    </location>
</feature>
<dbReference type="EnsemblBacteria" id="ABF86180">
    <property type="protein sequence ID" value="ABF86180"/>
    <property type="gene ID" value="MXAN_0071"/>
</dbReference>
<evidence type="ECO:0000256" key="1">
    <source>
        <dbReference type="SAM" id="MobiDB-lite"/>
    </source>
</evidence>
<organism evidence="4 5">
    <name type="scientific">Myxococcus xanthus (strain DK1622)</name>
    <dbReference type="NCBI Taxonomy" id="246197"/>
    <lineage>
        <taxon>Bacteria</taxon>
        <taxon>Pseudomonadati</taxon>
        <taxon>Myxococcota</taxon>
        <taxon>Myxococcia</taxon>
        <taxon>Myxococcales</taxon>
        <taxon>Cystobacterineae</taxon>
        <taxon>Myxococcaceae</taxon>
        <taxon>Myxococcus</taxon>
    </lineage>
</organism>
<dbReference type="Gene3D" id="1.20.1260.10">
    <property type="match status" value="1"/>
</dbReference>
<dbReference type="EMBL" id="CP000113">
    <property type="protein sequence ID" value="ABF86180.1"/>
    <property type="molecule type" value="Genomic_DNA"/>
</dbReference>
<dbReference type="KEGG" id="mxa:MXAN_0071"/>
<dbReference type="eggNOG" id="COG3652">
    <property type="taxonomic scope" value="Bacteria"/>
</dbReference>
<gene>
    <name evidence="4" type="ordered locus">MXAN_0071</name>
</gene>
<dbReference type="Pfam" id="PF13628">
    <property type="entry name" value="DUF4142"/>
    <property type="match status" value="1"/>
</dbReference>
<dbReference type="Proteomes" id="UP000002402">
    <property type="component" value="Chromosome"/>
</dbReference>
<feature type="domain" description="DUF4142" evidence="3">
    <location>
        <begin position="94"/>
        <end position="238"/>
    </location>
</feature>
<keyword evidence="2" id="KW-0732">Signal</keyword>
<reference evidence="4 5" key="1">
    <citation type="journal article" date="2006" name="Proc. Natl. Acad. Sci. U.S.A.">
        <title>Evolution of sensory complexity recorded in a myxobacterial genome.</title>
        <authorList>
            <person name="Goldman B.S."/>
            <person name="Nierman W.C."/>
            <person name="Kaiser D."/>
            <person name="Slater S.C."/>
            <person name="Durkin A.S."/>
            <person name="Eisen J.A."/>
            <person name="Ronning C.M."/>
            <person name="Barbazuk W.B."/>
            <person name="Blanchard M."/>
            <person name="Field C."/>
            <person name="Halling C."/>
            <person name="Hinkle G."/>
            <person name="Iartchuk O."/>
            <person name="Kim H.S."/>
            <person name="Mackenzie C."/>
            <person name="Madupu R."/>
            <person name="Miller N."/>
            <person name="Shvartsbeyn A."/>
            <person name="Sullivan S.A."/>
            <person name="Vaudin M."/>
            <person name="Wiegand R."/>
            <person name="Kaplan H.B."/>
        </authorList>
    </citation>
    <scope>NUCLEOTIDE SEQUENCE [LARGE SCALE GENOMIC DNA]</scope>
    <source>
        <strain evidence="5">DK1622</strain>
    </source>
</reference>